<dbReference type="Gene3D" id="1.20.1540.10">
    <property type="entry name" value="Rhomboid-like"/>
    <property type="match status" value="1"/>
</dbReference>
<dbReference type="EC" id="3.4.21.-" evidence="10"/>
<keyword evidence="10" id="KW-0645">Protease</keyword>
<name>A0AAU7Z8V1_9BACT</name>
<evidence type="ECO:0000259" key="9">
    <source>
        <dbReference type="Pfam" id="PF01694"/>
    </source>
</evidence>
<feature type="transmembrane region" description="Helical" evidence="8">
    <location>
        <begin position="131"/>
        <end position="154"/>
    </location>
</feature>
<dbReference type="GO" id="GO:0004252">
    <property type="term" value="F:serine-type endopeptidase activity"/>
    <property type="evidence" value="ECO:0007669"/>
    <property type="project" value="InterPro"/>
</dbReference>
<keyword evidence="5 8" id="KW-1133">Transmembrane helix</keyword>
<feature type="region of interest" description="Disordered" evidence="7">
    <location>
        <begin position="1"/>
        <end position="32"/>
    </location>
</feature>
<evidence type="ECO:0000256" key="3">
    <source>
        <dbReference type="ARBA" id="ARBA00022692"/>
    </source>
</evidence>
<dbReference type="Pfam" id="PF01694">
    <property type="entry name" value="Rhomboid"/>
    <property type="match status" value="1"/>
</dbReference>
<protein>
    <submittedName>
        <fullName evidence="10">Rhomboid family intramembrane serine protease</fullName>
        <ecNumber evidence="10">3.4.21.-</ecNumber>
    </submittedName>
</protein>
<dbReference type="InterPro" id="IPR022764">
    <property type="entry name" value="Peptidase_S54_rhomboid_dom"/>
</dbReference>
<keyword evidence="4 10" id="KW-0378">Hydrolase</keyword>
<feature type="domain" description="Peptidase S54 rhomboid" evidence="9">
    <location>
        <begin position="91"/>
        <end position="241"/>
    </location>
</feature>
<proteinExistence type="inferred from homology"/>
<dbReference type="RefSeq" id="WP_353068315.1">
    <property type="nucleotide sequence ID" value="NZ_CP132932.1"/>
</dbReference>
<feature type="transmembrane region" description="Helical" evidence="8">
    <location>
        <begin position="160"/>
        <end position="180"/>
    </location>
</feature>
<dbReference type="AlphaFoldDB" id="A0AAU7Z8V1"/>
<sequence>MSFPTPEGEVLPPHTDAHPAQPIPDYEREASRPNSRARGWNILVTPGTYILLGINIAVFCYMIFRGVSPSNPTPGQLLYFGATNTEFILHGQWYRLLTATFVHVGLLHIATNMWCLWNLGLLGEPLLGPMGLIAVYVLTGVAGNLLGLCSNVIFHDYGSVGAGASGAVFGIAGILIVLLSNKKLPIPAFELKRLRRSVIQFAVLNLIIGIGANFTSIVRIDNHAHIGGFLSGLALGVPLVPRMTSGRTRYLARQKLTFAGAAFLLFLFAYFITKLR</sequence>
<evidence type="ECO:0000313" key="10">
    <source>
        <dbReference type="EMBL" id="XCB25352.1"/>
    </source>
</evidence>
<evidence type="ECO:0000256" key="7">
    <source>
        <dbReference type="SAM" id="MobiDB-lite"/>
    </source>
</evidence>
<dbReference type="SUPFAM" id="SSF144091">
    <property type="entry name" value="Rhomboid-like"/>
    <property type="match status" value="1"/>
</dbReference>
<feature type="transmembrane region" description="Helical" evidence="8">
    <location>
        <begin position="226"/>
        <end position="244"/>
    </location>
</feature>
<accession>A0AAU7Z8V1</accession>
<comment type="similarity">
    <text evidence="2">Belongs to the peptidase S54 family.</text>
</comment>
<dbReference type="PANTHER" id="PTHR43731:SF14">
    <property type="entry name" value="PRESENILIN-ASSOCIATED RHOMBOID-LIKE PROTEIN, MITOCHONDRIAL"/>
    <property type="match status" value="1"/>
</dbReference>
<organism evidence="10">
    <name type="scientific">Tunturiibacter empetritectus</name>
    <dbReference type="NCBI Taxonomy" id="3069691"/>
    <lineage>
        <taxon>Bacteria</taxon>
        <taxon>Pseudomonadati</taxon>
        <taxon>Acidobacteriota</taxon>
        <taxon>Terriglobia</taxon>
        <taxon>Terriglobales</taxon>
        <taxon>Acidobacteriaceae</taxon>
        <taxon>Tunturiibacter</taxon>
    </lineage>
</organism>
<dbReference type="PANTHER" id="PTHR43731">
    <property type="entry name" value="RHOMBOID PROTEASE"/>
    <property type="match status" value="1"/>
</dbReference>
<comment type="subcellular location">
    <subcellularLocation>
        <location evidence="1">Membrane</location>
        <topology evidence="1">Multi-pass membrane protein</topology>
    </subcellularLocation>
</comment>
<feature type="transmembrane region" description="Helical" evidence="8">
    <location>
        <begin position="93"/>
        <end position="119"/>
    </location>
</feature>
<gene>
    <name evidence="10" type="ORF">RBB75_12915</name>
</gene>
<dbReference type="GO" id="GO:0006508">
    <property type="term" value="P:proteolysis"/>
    <property type="evidence" value="ECO:0007669"/>
    <property type="project" value="UniProtKB-KW"/>
</dbReference>
<dbReference type="KEGG" id="temp:RBB75_12915"/>
<dbReference type="InterPro" id="IPR050925">
    <property type="entry name" value="Rhomboid_protease_S54"/>
</dbReference>
<reference evidence="10" key="1">
    <citation type="submission" date="2023-08" db="EMBL/GenBank/DDBJ databases">
        <authorList>
            <person name="Messyasz A."/>
            <person name="Mannisto M.K."/>
            <person name="Kerkhof L.J."/>
            <person name="Haggblom M."/>
        </authorList>
    </citation>
    <scope>NUCLEOTIDE SEQUENCE</scope>
    <source>
        <strain evidence="10">M8UP23</strain>
    </source>
</reference>
<feature type="transmembrane region" description="Helical" evidence="8">
    <location>
        <begin position="42"/>
        <end position="64"/>
    </location>
</feature>
<keyword evidence="6 8" id="KW-0472">Membrane</keyword>
<evidence type="ECO:0000256" key="8">
    <source>
        <dbReference type="SAM" id="Phobius"/>
    </source>
</evidence>
<dbReference type="EMBL" id="CP132932">
    <property type="protein sequence ID" value="XCB25352.1"/>
    <property type="molecule type" value="Genomic_DNA"/>
</dbReference>
<dbReference type="GO" id="GO:0016020">
    <property type="term" value="C:membrane"/>
    <property type="evidence" value="ECO:0007669"/>
    <property type="project" value="UniProtKB-SubCell"/>
</dbReference>
<keyword evidence="3 8" id="KW-0812">Transmembrane</keyword>
<reference evidence="10" key="2">
    <citation type="journal article" date="2024" name="Environ. Microbiol.">
        <title>Genome analysis and description of Tunturibacter gen. nov. expands the diversity of Terriglobia in tundra soils.</title>
        <authorList>
            <person name="Messyasz A."/>
            <person name="Mannisto M.K."/>
            <person name="Kerkhof L.J."/>
            <person name="Haggblom M.M."/>
        </authorList>
    </citation>
    <scope>NUCLEOTIDE SEQUENCE</scope>
    <source>
        <strain evidence="10">M8UP23</strain>
    </source>
</reference>
<evidence type="ECO:0000256" key="4">
    <source>
        <dbReference type="ARBA" id="ARBA00022801"/>
    </source>
</evidence>
<evidence type="ECO:0000256" key="5">
    <source>
        <dbReference type="ARBA" id="ARBA00022989"/>
    </source>
</evidence>
<dbReference type="InterPro" id="IPR035952">
    <property type="entry name" value="Rhomboid-like_sf"/>
</dbReference>
<feature type="transmembrane region" description="Helical" evidence="8">
    <location>
        <begin position="256"/>
        <end position="273"/>
    </location>
</feature>
<evidence type="ECO:0000256" key="6">
    <source>
        <dbReference type="ARBA" id="ARBA00023136"/>
    </source>
</evidence>
<feature type="transmembrane region" description="Helical" evidence="8">
    <location>
        <begin position="201"/>
        <end position="220"/>
    </location>
</feature>
<evidence type="ECO:0000256" key="2">
    <source>
        <dbReference type="ARBA" id="ARBA00009045"/>
    </source>
</evidence>
<evidence type="ECO:0000256" key="1">
    <source>
        <dbReference type="ARBA" id="ARBA00004141"/>
    </source>
</evidence>